<comment type="subcellular location">
    <subcellularLocation>
        <location evidence="1">Cytoplasm</location>
        <location evidence="1">Cytoskeleton</location>
    </subcellularLocation>
</comment>
<evidence type="ECO:0000256" key="6">
    <source>
        <dbReference type="ARBA" id="ARBA00023212"/>
    </source>
</evidence>
<reference evidence="10 11" key="2">
    <citation type="submission" date="2019-01" db="EMBL/GenBank/DDBJ databases">
        <title>The decoding of complex shrimp genome reveals the adaptation for benthos swimmer, frequently molting mechanism and breeding impact on genome.</title>
        <authorList>
            <person name="Sun Y."/>
            <person name="Gao Y."/>
            <person name="Yu Y."/>
        </authorList>
    </citation>
    <scope>NUCLEOTIDE SEQUENCE [LARGE SCALE GENOMIC DNA]</scope>
    <source>
        <tissue evidence="10">Muscle</tissue>
    </source>
</reference>
<feature type="region of interest" description="Disordered" evidence="8">
    <location>
        <begin position="577"/>
        <end position="608"/>
    </location>
</feature>
<feature type="binding site" evidence="7">
    <location>
        <begin position="100"/>
        <end position="107"/>
    </location>
    <ligand>
        <name>ATP</name>
        <dbReference type="ChEBI" id="CHEBI:30616"/>
    </ligand>
</feature>
<evidence type="ECO:0000313" key="11">
    <source>
        <dbReference type="Proteomes" id="UP000283509"/>
    </source>
</evidence>
<dbReference type="STRING" id="6689.A0A423TQB2"/>
<dbReference type="GO" id="GO:0005875">
    <property type="term" value="C:microtubule associated complex"/>
    <property type="evidence" value="ECO:0007669"/>
    <property type="project" value="TreeGrafter"/>
</dbReference>
<feature type="domain" description="Kinesin motor" evidence="9">
    <location>
        <begin position="19"/>
        <end position="342"/>
    </location>
</feature>
<dbReference type="PANTHER" id="PTHR47969">
    <property type="entry name" value="CHROMOSOME-ASSOCIATED KINESIN KIF4A-RELATED"/>
    <property type="match status" value="1"/>
</dbReference>
<gene>
    <name evidence="10" type="ORF">C7M84_002620</name>
</gene>
<dbReference type="InterPro" id="IPR010994">
    <property type="entry name" value="RuvA_2-like"/>
</dbReference>
<keyword evidence="2" id="KW-0963">Cytoplasm</keyword>
<dbReference type="SUPFAM" id="SSF47781">
    <property type="entry name" value="RuvA domain 2-like"/>
    <property type="match status" value="1"/>
</dbReference>
<dbReference type="InterPro" id="IPR036961">
    <property type="entry name" value="Kinesin_motor_dom_sf"/>
</dbReference>
<dbReference type="GO" id="GO:0005524">
    <property type="term" value="F:ATP binding"/>
    <property type="evidence" value="ECO:0007669"/>
    <property type="project" value="UniProtKB-UniRule"/>
</dbReference>
<dbReference type="PROSITE" id="PS50067">
    <property type="entry name" value="KINESIN_MOTOR_2"/>
    <property type="match status" value="1"/>
</dbReference>
<dbReference type="Pfam" id="PF12836">
    <property type="entry name" value="HHH_3"/>
    <property type="match status" value="1"/>
</dbReference>
<dbReference type="PRINTS" id="PR00380">
    <property type="entry name" value="KINESINHEAVY"/>
</dbReference>
<dbReference type="SMART" id="SM00129">
    <property type="entry name" value="KISc"/>
    <property type="match status" value="1"/>
</dbReference>
<dbReference type="InterPro" id="IPR001752">
    <property type="entry name" value="Kinesin_motor_dom"/>
</dbReference>
<evidence type="ECO:0000256" key="5">
    <source>
        <dbReference type="ARBA" id="ARBA00023054"/>
    </source>
</evidence>
<dbReference type="SUPFAM" id="SSF52540">
    <property type="entry name" value="P-loop containing nucleoside triphosphate hydrolases"/>
    <property type="match status" value="1"/>
</dbReference>
<dbReference type="GO" id="GO:0007052">
    <property type="term" value="P:mitotic spindle organization"/>
    <property type="evidence" value="ECO:0007669"/>
    <property type="project" value="TreeGrafter"/>
</dbReference>
<keyword evidence="3 7" id="KW-0547">Nucleotide-binding</keyword>
<evidence type="ECO:0000313" key="10">
    <source>
        <dbReference type="EMBL" id="ROT78649.1"/>
    </source>
</evidence>
<dbReference type="GO" id="GO:0007018">
    <property type="term" value="P:microtubule-based movement"/>
    <property type="evidence" value="ECO:0007669"/>
    <property type="project" value="InterPro"/>
</dbReference>
<feature type="region of interest" description="Disordered" evidence="8">
    <location>
        <begin position="505"/>
        <end position="546"/>
    </location>
</feature>
<organism evidence="10 11">
    <name type="scientific">Penaeus vannamei</name>
    <name type="common">Whiteleg shrimp</name>
    <name type="synonym">Litopenaeus vannamei</name>
    <dbReference type="NCBI Taxonomy" id="6689"/>
    <lineage>
        <taxon>Eukaryota</taxon>
        <taxon>Metazoa</taxon>
        <taxon>Ecdysozoa</taxon>
        <taxon>Arthropoda</taxon>
        <taxon>Crustacea</taxon>
        <taxon>Multicrustacea</taxon>
        <taxon>Malacostraca</taxon>
        <taxon>Eumalacostraca</taxon>
        <taxon>Eucarida</taxon>
        <taxon>Decapoda</taxon>
        <taxon>Dendrobranchiata</taxon>
        <taxon>Penaeoidea</taxon>
        <taxon>Penaeidae</taxon>
        <taxon>Penaeus</taxon>
    </lineage>
</organism>
<dbReference type="InterPro" id="IPR027640">
    <property type="entry name" value="Kinesin-like_fam"/>
</dbReference>
<keyword evidence="11" id="KW-1185">Reference proteome</keyword>
<dbReference type="GO" id="GO:0051231">
    <property type="term" value="P:spindle elongation"/>
    <property type="evidence" value="ECO:0007669"/>
    <property type="project" value="TreeGrafter"/>
</dbReference>
<dbReference type="CDD" id="cd00106">
    <property type="entry name" value="KISc"/>
    <property type="match status" value="1"/>
</dbReference>
<reference evidence="10 11" key="1">
    <citation type="submission" date="2018-04" db="EMBL/GenBank/DDBJ databases">
        <authorList>
            <person name="Zhang X."/>
            <person name="Yuan J."/>
            <person name="Li F."/>
            <person name="Xiang J."/>
        </authorList>
    </citation>
    <scope>NUCLEOTIDE SEQUENCE [LARGE SCALE GENOMIC DNA]</scope>
    <source>
        <tissue evidence="10">Muscle</tissue>
    </source>
</reference>
<dbReference type="Gene3D" id="1.10.150.280">
    <property type="entry name" value="AF1531-like domain"/>
    <property type="match status" value="1"/>
</dbReference>
<evidence type="ECO:0000259" key="9">
    <source>
        <dbReference type="PROSITE" id="PS50067"/>
    </source>
</evidence>
<dbReference type="GO" id="GO:0003777">
    <property type="term" value="F:microtubule motor activity"/>
    <property type="evidence" value="ECO:0007669"/>
    <property type="project" value="InterPro"/>
</dbReference>
<keyword evidence="6" id="KW-0206">Cytoskeleton</keyword>
<protein>
    <submittedName>
        <fullName evidence="10">Chromosome-associated kinesin KIF4-like</fullName>
    </submittedName>
</protein>
<dbReference type="Proteomes" id="UP000283509">
    <property type="component" value="Unassembled WGS sequence"/>
</dbReference>
<sequence>MYLTPATPQVGTGGNSSNNVRVYVRTRPLLSQELENGAENILCVLPSDKQIIVKSSCDKVFKFEDVFDEDCPQHEVYRKTVAPLIAKVQEGYNATVFAYGQTGSGKTFTIGTDPCTAKEDEGLLQRAMHTILGDDREQDENEAPGASKSGYLSVSFMEVYNETVFDLLAPSRVSLEVKAGKGGGVSAIGMVEKQVHSVEEGLLLLEKGNSLRSVGSTAMNQHSSRSHALIYLNVKIGSRQGCLKLVDLAGAEGVGRAQTSGQSFMEGVAINKGLLTLGKVLAALSNSTTGYVPYRESILTRLLKDSLGGTSHTTMIACVNPASINMYETINTLTYAEQARNIRTRPQVLSTVKRYGIKRRCEDVTATPGAWKRRVLASGKKQDHNTTVSTPGHKVPKRKVVTSLNNSFATPSNITRNIFSSSLLEPSMPPPPSGFPTIKQPIFEDVSPSGVSVIHRIRTSDEVKRTSAPSFSPMLERVTNRLEQSVMTQLESIEDRVADRIIERLTKKSRRKRKSRARTRTKKHQSSTPTGTENEKSLSESDSSDSNNLGASIIGAIFNKHDMKSMLQGIVTDALQSTQKDKMPRRSKRFSTVPTSYKENVLSSSDPRKPLGDVTNVYQLSDTMCLKKEDDLSFMAQKPVPQKQDPSDMDIDYDLVKKLPITSTAFVDARAVRRSTRLSTRQSIHKSLFPKIDQDTSSSFFKLNDRSTTRSDFDLSHDTTAVFNDGSYPTLKSREVDLKLSDQADSKENVTVISTGTPTFLKEESQLKSDGDRMNITLSSPLQIDKILKRNTNHDVRRSSRFAAIKATQRNFEIYKGQSPLSNLCKSRRSSVSTRKKKAMASANVTVCAVPTETSFMNETDGKWQLVVSPRLQKQHNDKILDILNNGSLKTLQQLPTVGPKTAMVIHNFRQLYGEFKSVEDLKDVPALPKTYYTRFMKPPSRSHPLSSRPTSLSLSLPPHLFPPSFLSIPPPFFLSPPSLSLFLPSLYPFLLSLLSLSLRLPLSLPPHLSEKRLSRLQGHTLSVAGQPILRRLLWSDLFIPGLELRPPSTTMSLQPASREHIFPPGSQPRVTLGPRQPCGEQGLSDVTPNAQPMEERPVSAMIHRVTPMIAIINLEIR</sequence>
<dbReference type="Gene3D" id="3.40.850.10">
    <property type="entry name" value="Kinesin motor domain"/>
    <property type="match status" value="1"/>
</dbReference>
<evidence type="ECO:0000256" key="7">
    <source>
        <dbReference type="PROSITE-ProRule" id="PRU00283"/>
    </source>
</evidence>
<evidence type="ECO:0000256" key="8">
    <source>
        <dbReference type="SAM" id="MobiDB-lite"/>
    </source>
</evidence>
<dbReference type="GO" id="GO:0008017">
    <property type="term" value="F:microtubule binding"/>
    <property type="evidence" value="ECO:0007669"/>
    <property type="project" value="InterPro"/>
</dbReference>
<dbReference type="EMBL" id="QCYY01001348">
    <property type="protein sequence ID" value="ROT78649.1"/>
    <property type="molecule type" value="Genomic_DNA"/>
</dbReference>
<feature type="compositionally biased region" description="Polar residues" evidence="8">
    <location>
        <begin position="590"/>
        <end position="605"/>
    </location>
</feature>
<comment type="caution">
    <text evidence="10">The sequence shown here is derived from an EMBL/GenBank/DDBJ whole genome shotgun (WGS) entry which is preliminary data.</text>
</comment>
<comment type="similarity">
    <text evidence="7">Belongs to the TRAFAC class myosin-kinesin ATPase superfamily. Kinesin family.</text>
</comment>
<evidence type="ECO:0000256" key="4">
    <source>
        <dbReference type="ARBA" id="ARBA00022840"/>
    </source>
</evidence>
<accession>A0A423TQB2</accession>
<name>A0A423TQB2_PENVA</name>
<keyword evidence="7" id="KW-0505">Motor protein</keyword>
<keyword evidence="5" id="KW-0175">Coiled coil</keyword>
<feature type="compositionally biased region" description="Basic residues" evidence="8">
    <location>
        <begin position="507"/>
        <end position="525"/>
    </location>
</feature>
<dbReference type="Pfam" id="PF00225">
    <property type="entry name" value="Kinesin"/>
    <property type="match status" value="1"/>
</dbReference>
<evidence type="ECO:0000256" key="1">
    <source>
        <dbReference type="ARBA" id="ARBA00004245"/>
    </source>
</evidence>
<evidence type="ECO:0000256" key="2">
    <source>
        <dbReference type="ARBA" id="ARBA00022490"/>
    </source>
</evidence>
<dbReference type="PANTHER" id="PTHR47969:SF15">
    <property type="entry name" value="CHROMOSOME-ASSOCIATED KINESIN KIF4A-RELATED"/>
    <property type="match status" value="1"/>
</dbReference>
<dbReference type="InterPro" id="IPR027417">
    <property type="entry name" value="P-loop_NTPase"/>
</dbReference>
<evidence type="ECO:0000256" key="3">
    <source>
        <dbReference type="ARBA" id="ARBA00022741"/>
    </source>
</evidence>
<keyword evidence="4 7" id="KW-0067">ATP-binding</keyword>
<dbReference type="OrthoDB" id="6351182at2759"/>
<dbReference type="AlphaFoldDB" id="A0A423TQB2"/>
<proteinExistence type="inferred from homology"/>